<dbReference type="CDD" id="cd03257">
    <property type="entry name" value="ABC_NikE_OppD_transporters"/>
    <property type="match status" value="1"/>
</dbReference>
<dbReference type="Gene3D" id="3.40.50.300">
    <property type="entry name" value="P-loop containing nucleotide triphosphate hydrolases"/>
    <property type="match status" value="1"/>
</dbReference>
<evidence type="ECO:0000256" key="5">
    <source>
        <dbReference type="ARBA" id="ARBA00022741"/>
    </source>
</evidence>
<keyword evidence="4" id="KW-1003">Cell membrane</keyword>
<dbReference type="EMBL" id="FNHQ01000011">
    <property type="protein sequence ID" value="SDM67426.1"/>
    <property type="molecule type" value="Genomic_DNA"/>
</dbReference>
<evidence type="ECO:0000256" key="7">
    <source>
        <dbReference type="ARBA" id="ARBA00023136"/>
    </source>
</evidence>
<comment type="subcellular location">
    <subcellularLocation>
        <location evidence="1">Cell membrane</location>
        <topology evidence="1">Peripheral membrane protein</topology>
    </subcellularLocation>
</comment>
<evidence type="ECO:0000256" key="1">
    <source>
        <dbReference type="ARBA" id="ARBA00004202"/>
    </source>
</evidence>
<dbReference type="SUPFAM" id="SSF52540">
    <property type="entry name" value="P-loop containing nucleoside triphosphate hydrolases"/>
    <property type="match status" value="1"/>
</dbReference>
<organism evidence="9 10">
    <name type="scientific">Megasphaera paucivorans</name>
    <dbReference type="NCBI Taxonomy" id="349095"/>
    <lineage>
        <taxon>Bacteria</taxon>
        <taxon>Bacillati</taxon>
        <taxon>Bacillota</taxon>
        <taxon>Negativicutes</taxon>
        <taxon>Veillonellales</taxon>
        <taxon>Veillonellaceae</taxon>
        <taxon>Megasphaera</taxon>
    </lineage>
</organism>
<dbReference type="PANTHER" id="PTHR43297:SF2">
    <property type="entry name" value="DIPEPTIDE TRANSPORT ATP-BINDING PROTEIN DPPD"/>
    <property type="match status" value="1"/>
</dbReference>
<sequence>MSTILSFQDVTVTNGNRILLDALRFTVCKGEILVIVGESGSGKTTLLKAASGMISPPLQLLGEVCYKGHTLQSSDWQKIYGYELSILFQNALSSFCPVQTIQTQLWDAVRLTGKMNHSEFTEIVKKRAVMLGLPEESLHKYPITFSGGMIQRAELLFPLIMPPHLLLADEPTSAVDSLTQQKIADALLRLRRYHQTAIIFVTHDIRLARYMADTLLVLKQGHLIEYGKASSVIGNPQQPYTKELLFLAGIRKDF</sequence>
<name>A0A1G9V5T7_9FIRM</name>
<evidence type="ECO:0000313" key="10">
    <source>
        <dbReference type="Proteomes" id="UP000199309"/>
    </source>
</evidence>
<dbReference type="InterPro" id="IPR050388">
    <property type="entry name" value="ABC_Ni/Peptide_Import"/>
</dbReference>
<dbReference type="Proteomes" id="UP000199309">
    <property type="component" value="Unassembled WGS sequence"/>
</dbReference>
<dbReference type="GO" id="GO:0016887">
    <property type="term" value="F:ATP hydrolysis activity"/>
    <property type="evidence" value="ECO:0007669"/>
    <property type="project" value="InterPro"/>
</dbReference>
<dbReference type="InterPro" id="IPR003439">
    <property type="entry name" value="ABC_transporter-like_ATP-bd"/>
</dbReference>
<keyword evidence="7" id="KW-0472">Membrane</keyword>
<keyword evidence="6" id="KW-0067">ATP-binding</keyword>
<reference evidence="9 10" key="1">
    <citation type="submission" date="2016-10" db="EMBL/GenBank/DDBJ databases">
        <authorList>
            <person name="de Groot N.N."/>
        </authorList>
    </citation>
    <scope>NUCLEOTIDE SEQUENCE [LARGE SCALE GENOMIC DNA]</scope>
    <source>
        <strain evidence="9 10">DSM 16981</strain>
    </source>
</reference>
<dbReference type="InterPro" id="IPR003593">
    <property type="entry name" value="AAA+_ATPase"/>
</dbReference>
<feature type="domain" description="ABC transporter" evidence="8">
    <location>
        <begin position="5"/>
        <end position="245"/>
    </location>
</feature>
<dbReference type="PROSITE" id="PS00675">
    <property type="entry name" value="SIGMA54_INTERACT_1"/>
    <property type="match status" value="1"/>
</dbReference>
<evidence type="ECO:0000313" key="9">
    <source>
        <dbReference type="EMBL" id="SDM67426.1"/>
    </source>
</evidence>
<evidence type="ECO:0000256" key="4">
    <source>
        <dbReference type="ARBA" id="ARBA00022475"/>
    </source>
</evidence>
<dbReference type="RefSeq" id="WP_091649663.1">
    <property type="nucleotide sequence ID" value="NZ_FNHQ01000011.1"/>
</dbReference>
<dbReference type="OrthoDB" id="9802264at2"/>
<gene>
    <name evidence="9" type="ORF">SAMN05660299_01336</name>
</gene>
<keyword evidence="5" id="KW-0547">Nucleotide-binding</keyword>
<dbReference type="InterPro" id="IPR025662">
    <property type="entry name" value="Sigma_54_int_dom_ATP-bd_1"/>
</dbReference>
<protein>
    <submittedName>
        <fullName evidence="9">ABC-type dipeptide/oligopeptide/nickel transport system, ATPase component</fullName>
    </submittedName>
</protein>
<keyword evidence="10" id="KW-1185">Reference proteome</keyword>
<evidence type="ECO:0000256" key="6">
    <source>
        <dbReference type="ARBA" id="ARBA00022840"/>
    </source>
</evidence>
<dbReference type="GO" id="GO:0005524">
    <property type="term" value="F:ATP binding"/>
    <property type="evidence" value="ECO:0007669"/>
    <property type="project" value="UniProtKB-KW"/>
</dbReference>
<dbReference type="AlphaFoldDB" id="A0A1G9V5T7"/>
<dbReference type="InterPro" id="IPR027417">
    <property type="entry name" value="P-loop_NTPase"/>
</dbReference>
<dbReference type="Pfam" id="PF00005">
    <property type="entry name" value="ABC_tran"/>
    <property type="match status" value="1"/>
</dbReference>
<comment type="similarity">
    <text evidence="2">Belongs to the ABC transporter superfamily.</text>
</comment>
<keyword evidence="3" id="KW-0813">Transport</keyword>
<dbReference type="STRING" id="349095.SAMN05660299_01336"/>
<accession>A0A1G9V5T7</accession>
<dbReference type="SMART" id="SM00382">
    <property type="entry name" value="AAA"/>
    <property type="match status" value="1"/>
</dbReference>
<proteinExistence type="inferred from homology"/>
<evidence type="ECO:0000256" key="3">
    <source>
        <dbReference type="ARBA" id="ARBA00022448"/>
    </source>
</evidence>
<dbReference type="PROSITE" id="PS50893">
    <property type="entry name" value="ABC_TRANSPORTER_2"/>
    <property type="match status" value="1"/>
</dbReference>
<dbReference type="GO" id="GO:0005886">
    <property type="term" value="C:plasma membrane"/>
    <property type="evidence" value="ECO:0007669"/>
    <property type="project" value="UniProtKB-SubCell"/>
</dbReference>
<dbReference type="PANTHER" id="PTHR43297">
    <property type="entry name" value="OLIGOPEPTIDE TRANSPORT ATP-BINDING PROTEIN APPD"/>
    <property type="match status" value="1"/>
</dbReference>
<evidence type="ECO:0000256" key="2">
    <source>
        <dbReference type="ARBA" id="ARBA00005417"/>
    </source>
</evidence>
<evidence type="ECO:0000259" key="8">
    <source>
        <dbReference type="PROSITE" id="PS50893"/>
    </source>
</evidence>